<evidence type="ECO:0000256" key="5">
    <source>
        <dbReference type="ARBA" id="ARBA00022729"/>
    </source>
</evidence>
<evidence type="ECO:0000256" key="7">
    <source>
        <dbReference type="ARBA" id="ARBA00022974"/>
    </source>
</evidence>
<evidence type="ECO:0000256" key="9">
    <source>
        <dbReference type="ARBA" id="ARBA00037051"/>
    </source>
</evidence>
<keyword evidence="4" id="KW-0646">Protease inhibitor</keyword>
<keyword evidence="8" id="KW-0325">Glycoprotein</keyword>
<feature type="domain" description="VWFA" evidence="12">
    <location>
        <begin position="284"/>
        <end position="467"/>
    </location>
</feature>
<feature type="chain" id="PRO_5034337326" description="Inter-alpha-trypsin inhibitor heavy chain H3" evidence="11">
    <location>
        <begin position="22"/>
        <end position="907"/>
    </location>
</feature>
<dbReference type="PANTHER" id="PTHR10338">
    <property type="entry name" value="INTER-ALPHA-TRYPSIN INHIBITOR HEAVY CHAIN FAMILY MEMBER"/>
    <property type="match status" value="1"/>
</dbReference>
<dbReference type="GO" id="GO:0004867">
    <property type="term" value="F:serine-type endopeptidase inhibitor activity"/>
    <property type="evidence" value="ECO:0007669"/>
    <property type="project" value="UniProtKB-KW"/>
</dbReference>
<dbReference type="Gene3D" id="3.40.50.410">
    <property type="entry name" value="von Willebrand factor, type A domain"/>
    <property type="match status" value="1"/>
</dbReference>
<evidence type="ECO:0000259" key="12">
    <source>
        <dbReference type="PROSITE" id="PS50234"/>
    </source>
</evidence>
<evidence type="ECO:0000256" key="1">
    <source>
        <dbReference type="ARBA" id="ARBA00004613"/>
    </source>
</evidence>
<feature type="signal peptide" evidence="11">
    <location>
        <begin position="1"/>
        <end position="21"/>
    </location>
</feature>
<dbReference type="InterPro" id="IPR010600">
    <property type="entry name" value="ITI_HC_C"/>
</dbReference>
<evidence type="ECO:0000256" key="11">
    <source>
        <dbReference type="SAM" id="SignalP"/>
    </source>
</evidence>
<dbReference type="PROSITE" id="PS50234">
    <property type="entry name" value="VWFA"/>
    <property type="match status" value="1"/>
</dbReference>
<dbReference type="Pfam" id="PF06668">
    <property type="entry name" value="ITI_HC_C"/>
    <property type="match status" value="1"/>
</dbReference>
<proteinExistence type="inferred from homology"/>
<dbReference type="GO" id="GO:0005576">
    <property type="term" value="C:extracellular region"/>
    <property type="evidence" value="ECO:0007669"/>
    <property type="project" value="UniProtKB-SubCell"/>
</dbReference>
<dbReference type="FunFam" id="3.40.50.410:FF:000013">
    <property type="entry name" value="inter-alpha-trypsin inhibitor heavy chain H2"/>
    <property type="match status" value="1"/>
</dbReference>
<evidence type="ECO:0000256" key="3">
    <source>
        <dbReference type="ARBA" id="ARBA00022525"/>
    </source>
</evidence>
<name>A0A8D2AC21_PIG</name>
<dbReference type="InterPro" id="IPR036465">
    <property type="entry name" value="vWFA_dom_sf"/>
</dbReference>
<evidence type="ECO:0000256" key="4">
    <source>
        <dbReference type="ARBA" id="ARBA00022690"/>
    </source>
</evidence>
<accession>A0A8D2AC21</accession>
<dbReference type="SUPFAM" id="SSF53300">
    <property type="entry name" value="vWA-like"/>
    <property type="match status" value="1"/>
</dbReference>
<organism evidence="14 15">
    <name type="scientific">Sus scrofa</name>
    <name type="common">Pig</name>
    <dbReference type="NCBI Taxonomy" id="9823"/>
    <lineage>
        <taxon>Eukaryota</taxon>
        <taxon>Metazoa</taxon>
        <taxon>Chordata</taxon>
        <taxon>Craniata</taxon>
        <taxon>Vertebrata</taxon>
        <taxon>Euteleostomi</taxon>
        <taxon>Mammalia</taxon>
        <taxon>Eutheria</taxon>
        <taxon>Laurasiatheria</taxon>
        <taxon>Artiodactyla</taxon>
        <taxon>Suina</taxon>
        <taxon>Suidae</taxon>
        <taxon>Sus</taxon>
    </lineage>
</organism>
<keyword evidence="5 11" id="KW-0732">Signal</keyword>
<keyword evidence="6" id="KW-0722">Serine protease inhibitor</keyword>
<evidence type="ECO:0000256" key="6">
    <source>
        <dbReference type="ARBA" id="ARBA00022900"/>
    </source>
</evidence>
<comment type="function">
    <text evidence="9">May act as a carrier of hyaluronan in serum or as a binding protein between hyaluronan and other matrix protein, including those on cell surfaces in tissues to regulate the localization, synthesis and degradation of hyaluronan which are essential to cells undergoing biological processes.</text>
</comment>
<evidence type="ECO:0000256" key="8">
    <source>
        <dbReference type="ARBA" id="ARBA00023180"/>
    </source>
</evidence>
<dbReference type="InterPro" id="IPR002035">
    <property type="entry name" value="VWF_A"/>
</dbReference>
<keyword evidence="7" id="KW-0654">Proteoglycan</keyword>
<dbReference type="SMART" id="SM00609">
    <property type="entry name" value="VIT"/>
    <property type="match status" value="1"/>
</dbReference>
<feature type="domain" description="VIT" evidence="13">
    <location>
        <begin position="29"/>
        <end position="158"/>
    </location>
</feature>
<dbReference type="PROSITE" id="PS51468">
    <property type="entry name" value="VIT"/>
    <property type="match status" value="1"/>
</dbReference>
<dbReference type="Proteomes" id="UP000694725">
    <property type="component" value="Unplaced"/>
</dbReference>
<comment type="similarity">
    <text evidence="2">Belongs to the ITIH family.</text>
</comment>
<evidence type="ECO:0000256" key="2">
    <source>
        <dbReference type="ARBA" id="ARBA00010158"/>
    </source>
</evidence>
<reference evidence="14" key="1">
    <citation type="submission" date="2025-08" db="UniProtKB">
        <authorList>
            <consortium name="Ensembl"/>
        </authorList>
    </citation>
    <scope>IDENTIFICATION</scope>
</reference>
<dbReference type="GO" id="GO:0030212">
    <property type="term" value="P:hyaluronan metabolic process"/>
    <property type="evidence" value="ECO:0007669"/>
    <property type="project" value="InterPro"/>
</dbReference>
<dbReference type="Pfam" id="PF00092">
    <property type="entry name" value="VWA"/>
    <property type="match status" value="1"/>
</dbReference>
<dbReference type="Ensembl" id="ENSSSCT00065108756.1">
    <property type="protein sequence ID" value="ENSSSCP00065048698.1"/>
    <property type="gene ID" value="ENSSSCG00065077441.1"/>
</dbReference>
<evidence type="ECO:0000313" key="14">
    <source>
        <dbReference type="Ensembl" id="ENSSSCP00065048698.1"/>
    </source>
</evidence>
<dbReference type="PANTHER" id="PTHR10338:SF115">
    <property type="entry name" value="INTER-ALPHA-TRYPSIN INHIBITOR HEAVY CHAIN H3"/>
    <property type="match status" value="1"/>
</dbReference>
<dbReference type="SMART" id="SM00327">
    <property type="entry name" value="VWA"/>
    <property type="match status" value="1"/>
</dbReference>
<dbReference type="Pfam" id="PF08487">
    <property type="entry name" value="VIT"/>
    <property type="match status" value="1"/>
</dbReference>
<evidence type="ECO:0000256" key="10">
    <source>
        <dbReference type="ARBA" id="ARBA00039924"/>
    </source>
</evidence>
<comment type="subcellular location">
    <subcellularLocation>
        <location evidence="1">Secreted</location>
    </subcellularLocation>
</comment>
<protein>
    <recommendedName>
        <fullName evidence="10">Inter-alpha-trypsin inhibitor heavy chain H3</fullName>
    </recommendedName>
</protein>
<gene>
    <name evidence="14" type="primary">ITIH3</name>
</gene>
<evidence type="ECO:0000259" key="13">
    <source>
        <dbReference type="PROSITE" id="PS51468"/>
    </source>
</evidence>
<keyword evidence="3" id="KW-0964">Secreted</keyword>
<sequence length="907" mass="101041">MASARWPCLILALLSSLAVSGFPRSPSRQLGKRSLPGAVVNGIEVYSTKVSCKVTSRFAHNVVTTRAVNHADTAKEVSFDVELPKTAFITNFTLTIDGVTYPGNVKEKEVAKKQYEKAVSQGKTAGLVKASGRKLEKFTVSVNVAAGSKVTFELTYEELLKRHKGKYEMYLKVQPKQLVKHFEITADIFEPQGISTLDAEASFITNDLLGSALTKSFSGKKGHVSFKPSLDQQRSCPTCTDSLLKGDFIITYDVNRESPANVQIVNGYFVHFFAPQGLPVVPKNVVFVIDVSGSMYGRKMEQTKDALLKILDDIKEDDYLNFVLFSGDVTTWKDSLVQATPENIQKAREFVRNIRDQGMTNINDGLLTGISMLNKAREEHKVPERSTSIIIMLTDGDANMGVSKPEKIQENVRNAIGGKFPLYNLGFGNNLNYNFLESMALENHGLARRIYEDSDANLQLQGFYEEVANPLLTSVEVGYPENAIQDLTQNTYQHFYDGSEIVVAGRLADEDMNSFRADVKGHGAINDLTFTEEVDMKEMEEALKERDYIFGNYIERLWAYLTIEQLLEKRKNAQGKEKETLTAQALDLSLKYHFVTPLTSMVVTKPEDNENQTAIADKPGEEPVDAVTPSTAYLRVHPTGARRRGEAPGTVRDPRSQPLLCVPSVDGDPHFIIQVPEKDDAICFNIDEDPGTVLRLIQDPVTGLTVNGQIIGEKRSSQDSQPRKTYFGKLGIANAHLDFRIEVTPERITLWNGAAQSTFSWLDTVMVTQDGLSVMINKKNMVVSFGDGATFVVVLHQVWKKQPNHHDFLGFYVVDSHRMSTQTHGLLGQFFHPFDFKVSDIHPGSDPTKPDATMVVKNHRLTVTRGSQKDYRKDASIGVKVACWFVHDNGQGLIDGIHSDYIVPDLF</sequence>
<dbReference type="GO" id="GO:0006953">
    <property type="term" value="P:acute-phase response"/>
    <property type="evidence" value="ECO:0007669"/>
    <property type="project" value="UniProtKB-ARBA"/>
</dbReference>
<dbReference type="CDD" id="cd01461">
    <property type="entry name" value="vWA_interalpha_trypsin_inhibitor"/>
    <property type="match status" value="1"/>
</dbReference>
<dbReference type="InterPro" id="IPR013694">
    <property type="entry name" value="VIT"/>
</dbReference>
<dbReference type="InterPro" id="IPR050934">
    <property type="entry name" value="ITIH"/>
</dbReference>
<evidence type="ECO:0000313" key="15">
    <source>
        <dbReference type="Proteomes" id="UP000694725"/>
    </source>
</evidence>
<dbReference type="AlphaFoldDB" id="A0A8D2AC21"/>